<dbReference type="Proteomes" id="UP000070700">
    <property type="component" value="Unassembled WGS sequence"/>
</dbReference>
<dbReference type="AlphaFoldDB" id="A0A194XDW2"/>
<dbReference type="GeneID" id="28817480"/>
<sequence>MGIGASAPDKALHLLAGLHLARWLAQWQILGLAFSACWRKAAFPSFAWSSYSPVRTVLCSSCRDRCSSVRCPSSRRPKVTVHCSGFRHIENGNSCWLHHRYSRADTIIKFHSRFLTTRRMSQFSAIQVRSREDSGHLCRRSRTPHLQVDTLHYCPFPEDLPAIFSSPSSCRLDVGAETLELALNKGRGLSSAPGCP</sequence>
<dbReference type="InParanoid" id="A0A194XDW2"/>
<evidence type="ECO:0000313" key="2">
    <source>
        <dbReference type="Proteomes" id="UP000070700"/>
    </source>
</evidence>
<reference evidence="1 2" key="1">
    <citation type="submission" date="2015-10" db="EMBL/GenBank/DDBJ databases">
        <title>Full genome of DAOMC 229536 Phialocephala scopiformis, a fungal endophyte of spruce producing the potent anti-insectan compound rugulosin.</title>
        <authorList>
            <consortium name="DOE Joint Genome Institute"/>
            <person name="Walker A.K."/>
            <person name="Frasz S.L."/>
            <person name="Seifert K.A."/>
            <person name="Miller J.D."/>
            <person name="Mondo S.J."/>
            <person name="Labutti K."/>
            <person name="Lipzen A."/>
            <person name="Dockter R."/>
            <person name="Kennedy M."/>
            <person name="Grigoriev I.V."/>
            <person name="Spatafora J.W."/>
        </authorList>
    </citation>
    <scope>NUCLEOTIDE SEQUENCE [LARGE SCALE GENOMIC DNA]</scope>
    <source>
        <strain evidence="1 2">CBS 120377</strain>
    </source>
</reference>
<dbReference type="EMBL" id="KQ947413">
    <property type="protein sequence ID" value="KUJ18375.1"/>
    <property type="molecule type" value="Genomic_DNA"/>
</dbReference>
<dbReference type="KEGG" id="psco:LY89DRAFT_47021"/>
<proteinExistence type="predicted"/>
<evidence type="ECO:0000313" key="1">
    <source>
        <dbReference type="EMBL" id="KUJ18375.1"/>
    </source>
</evidence>
<keyword evidence="2" id="KW-1185">Reference proteome</keyword>
<accession>A0A194XDW2</accession>
<dbReference type="RefSeq" id="XP_018072730.1">
    <property type="nucleotide sequence ID" value="XM_018207754.1"/>
</dbReference>
<gene>
    <name evidence="1" type="ORF">LY89DRAFT_47021</name>
</gene>
<organism evidence="1 2">
    <name type="scientific">Mollisia scopiformis</name>
    <name type="common">Conifer needle endophyte fungus</name>
    <name type="synonym">Phialocephala scopiformis</name>
    <dbReference type="NCBI Taxonomy" id="149040"/>
    <lineage>
        <taxon>Eukaryota</taxon>
        <taxon>Fungi</taxon>
        <taxon>Dikarya</taxon>
        <taxon>Ascomycota</taxon>
        <taxon>Pezizomycotina</taxon>
        <taxon>Leotiomycetes</taxon>
        <taxon>Helotiales</taxon>
        <taxon>Mollisiaceae</taxon>
        <taxon>Mollisia</taxon>
    </lineage>
</organism>
<protein>
    <submittedName>
        <fullName evidence="1">Uncharacterized protein</fullName>
    </submittedName>
</protein>
<name>A0A194XDW2_MOLSC</name>